<comment type="caution">
    <text evidence="3">The sequence shown here is derived from an EMBL/GenBank/DDBJ whole genome shotgun (WGS) entry which is preliminary data.</text>
</comment>
<keyword evidence="2" id="KW-0732">Signal</keyword>
<feature type="region of interest" description="Disordered" evidence="1">
    <location>
        <begin position="27"/>
        <end position="71"/>
    </location>
</feature>
<feature type="region of interest" description="Disordered" evidence="1">
    <location>
        <begin position="94"/>
        <end position="114"/>
    </location>
</feature>
<evidence type="ECO:0000313" key="4">
    <source>
        <dbReference type="Proteomes" id="UP000638353"/>
    </source>
</evidence>
<name>A0A919C8W9_9ACTN</name>
<feature type="compositionally biased region" description="Pro residues" evidence="1">
    <location>
        <begin position="96"/>
        <end position="111"/>
    </location>
</feature>
<reference evidence="3" key="2">
    <citation type="submission" date="2020-09" db="EMBL/GenBank/DDBJ databases">
        <authorList>
            <person name="Sun Q."/>
            <person name="Ohkuma M."/>
        </authorList>
    </citation>
    <scope>NUCLEOTIDE SEQUENCE</scope>
    <source>
        <strain evidence="3">JCM 4637</strain>
    </source>
</reference>
<dbReference type="Proteomes" id="UP000638353">
    <property type="component" value="Unassembled WGS sequence"/>
</dbReference>
<organism evidence="3 4">
    <name type="scientific">Streptomyces finlayi</name>
    <dbReference type="NCBI Taxonomy" id="67296"/>
    <lineage>
        <taxon>Bacteria</taxon>
        <taxon>Bacillati</taxon>
        <taxon>Actinomycetota</taxon>
        <taxon>Actinomycetes</taxon>
        <taxon>Kitasatosporales</taxon>
        <taxon>Streptomycetaceae</taxon>
        <taxon>Streptomyces</taxon>
    </lineage>
</organism>
<feature type="signal peptide" evidence="2">
    <location>
        <begin position="1"/>
        <end position="28"/>
    </location>
</feature>
<evidence type="ECO:0000256" key="2">
    <source>
        <dbReference type="SAM" id="SignalP"/>
    </source>
</evidence>
<dbReference type="EMBL" id="BMVC01000002">
    <property type="protein sequence ID" value="GHC85068.1"/>
    <property type="molecule type" value="Genomic_DNA"/>
</dbReference>
<proteinExistence type="predicted"/>
<gene>
    <name evidence="3" type="ORF">GCM10010334_15520</name>
</gene>
<accession>A0A919C8W9</accession>
<evidence type="ECO:0000256" key="1">
    <source>
        <dbReference type="SAM" id="MobiDB-lite"/>
    </source>
</evidence>
<sequence length="120" mass="11988">MLSVAPLSRLLAVLVMAVGLLCGLPGQAAAGHTPGDRGPVAFQAVDDTPGCRPTPSHDTGKPSVPPRGSTSYELMPVLFETPGSGDAAALDRLLAPPAPGRAPPAAGPPTPVDLGVLLRV</sequence>
<protein>
    <submittedName>
        <fullName evidence="3">Uncharacterized protein</fullName>
    </submittedName>
</protein>
<evidence type="ECO:0000313" key="3">
    <source>
        <dbReference type="EMBL" id="GHC85068.1"/>
    </source>
</evidence>
<reference evidence="3" key="1">
    <citation type="journal article" date="2014" name="Int. J. Syst. Evol. Microbiol.">
        <title>Complete genome sequence of Corynebacterium casei LMG S-19264T (=DSM 44701T), isolated from a smear-ripened cheese.</title>
        <authorList>
            <consortium name="US DOE Joint Genome Institute (JGI-PGF)"/>
            <person name="Walter F."/>
            <person name="Albersmeier A."/>
            <person name="Kalinowski J."/>
            <person name="Ruckert C."/>
        </authorList>
    </citation>
    <scope>NUCLEOTIDE SEQUENCE</scope>
    <source>
        <strain evidence="3">JCM 4637</strain>
    </source>
</reference>
<feature type="chain" id="PRO_5037471599" evidence="2">
    <location>
        <begin position="29"/>
        <end position="120"/>
    </location>
</feature>
<dbReference type="AlphaFoldDB" id="A0A919C8W9"/>